<dbReference type="KEGG" id="noa:BKM31_35955"/>
<gene>
    <name evidence="1" type="ORF">BKM31_35955</name>
</gene>
<accession>A0A1V0A7K8</accession>
<name>A0A1V0A7K8_9ACTN</name>
<dbReference type="STRING" id="1909395.BKM31_35955"/>
<evidence type="ECO:0000313" key="1">
    <source>
        <dbReference type="EMBL" id="AQZ66132.1"/>
    </source>
</evidence>
<protein>
    <submittedName>
        <fullName evidence="1">Uncharacterized protein</fullName>
    </submittedName>
</protein>
<keyword evidence="2" id="KW-1185">Reference proteome</keyword>
<evidence type="ECO:0000313" key="2">
    <source>
        <dbReference type="Proteomes" id="UP000190797"/>
    </source>
</evidence>
<dbReference type="OrthoDB" id="3296614at2"/>
<organism evidence="1 2">
    <name type="scientific">[Actinomadura] parvosata subsp. kistnae</name>
    <dbReference type="NCBI Taxonomy" id="1909395"/>
    <lineage>
        <taxon>Bacteria</taxon>
        <taxon>Bacillati</taxon>
        <taxon>Actinomycetota</taxon>
        <taxon>Actinomycetes</taxon>
        <taxon>Streptosporangiales</taxon>
        <taxon>Streptosporangiaceae</taxon>
        <taxon>Nonomuraea</taxon>
    </lineage>
</organism>
<proteinExistence type="predicted"/>
<dbReference type="Proteomes" id="UP000190797">
    <property type="component" value="Chromosome"/>
</dbReference>
<dbReference type="EMBL" id="CP017717">
    <property type="protein sequence ID" value="AQZ66132.1"/>
    <property type="molecule type" value="Genomic_DNA"/>
</dbReference>
<dbReference type="AlphaFoldDB" id="A0A1V0A7K8"/>
<dbReference type="RefSeq" id="WP_080042411.1">
    <property type="nucleotide sequence ID" value="NZ_CP017717.1"/>
</dbReference>
<reference evidence="2" key="1">
    <citation type="journal article" date="2017" name="Med. Chem. Commun.">
        <title>Nonomuraea sp. ATCC 55076 harbours the largest actinomycete chromosome to date and the kistamicin biosynthetic gene cluster.</title>
        <authorList>
            <person name="Nazari B."/>
            <person name="Forneris C.C."/>
            <person name="Gibson M.I."/>
            <person name="Moon K."/>
            <person name="Schramma K.R."/>
            <person name="Seyedsayamdost M.R."/>
        </authorList>
    </citation>
    <scope>NUCLEOTIDE SEQUENCE [LARGE SCALE GENOMIC DNA]</scope>
    <source>
        <strain evidence="2">ATCC 55076</strain>
    </source>
</reference>
<sequence>MALPSWYEGLDEKVPESLGDLHGPAEGVVALPPHLAWSGFTEFDLAKPMVRMEMYRTVITAGRRVDYEAYLNPDHLVSDWPTLRRGLGPGYRHAWEKKLPLRETAA</sequence>